<dbReference type="PANTHER" id="PTHR46275:SF1">
    <property type="entry name" value="HEPATOCYTE GROWTH FACTOR-REGULATED TYROSINE KINASE SUBSTRATE"/>
    <property type="match status" value="1"/>
</dbReference>
<sequence>MTFFEKLQDKLSQLREAREALDSLRADAAERRRQEEAEAARLRQLQLIQRLEVMRQQKREFLEYKRLMVYEQTMQYQQQYQAQPSAGYQPNEYSAGCQDPQIGQLPLTHHAAPLSDYPNLPGLATAGPVMAYQIPFQEANAHSVVKAAAATTNYAECHPIGYPSPAYQTIPGVQDSYNLRRKSLPLLSLQLLFL</sequence>
<dbReference type="GO" id="GO:0043130">
    <property type="term" value="F:ubiquitin binding"/>
    <property type="evidence" value="ECO:0007669"/>
    <property type="project" value="TreeGrafter"/>
</dbReference>
<evidence type="ECO:0000313" key="3">
    <source>
        <dbReference type="Proteomes" id="UP000784294"/>
    </source>
</evidence>
<organism evidence="2 3">
    <name type="scientific">Protopolystoma xenopodis</name>
    <dbReference type="NCBI Taxonomy" id="117903"/>
    <lineage>
        <taxon>Eukaryota</taxon>
        <taxon>Metazoa</taxon>
        <taxon>Spiralia</taxon>
        <taxon>Lophotrochozoa</taxon>
        <taxon>Platyhelminthes</taxon>
        <taxon>Monogenea</taxon>
        <taxon>Polyopisthocotylea</taxon>
        <taxon>Polystomatidea</taxon>
        <taxon>Polystomatidae</taxon>
        <taxon>Protopolystoma</taxon>
    </lineage>
</organism>
<dbReference type="AlphaFoldDB" id="A0A448X5X0"/>
<reference evidence="2" key="1">
    <citation type="submission" date="2018-11" db="EMBL/GenBank/DDBJ databases">
        <authorList>
            <consortium name="Pathogen Informatics"/>
        </authorList>
    </citation>
    <scope>NUCLEOTIDE SEQUENCE</scope>
</reference>
<dbReference type="Proteomes" id="UP000784294">
    <property type="component" value="Unassembled WGS sequence"/>
</dbReference>
<dbReference type="GO" id="GO:0031623">
    <property type="term" value="P:receptor internalization"/>
    <property type="evidence" value="ECO:0007669"/>
    <property type="project" value="TreeGrafter"/>
</dbReference>
<dbReference type="InterPro" id="IPR017073">
    <property type="entry name" value="HGS/VPS27"/>
</dbReference>
<keyword evidence="3" id="KW-1185">Reference proteome</keyword>
<evidence type="ECO:0000313" key="2">
    <source>
        <dbReference type="EMBL" id="VEL28890.1"/>
    </source>
</evidence>
<proteinExistence type="predicted"/>
<accession>A0A448X5X0</accession>
<comment type="caution">
    <text evidence="2">The sequence shown here is derived from an EMBL/GenBank/DDBJ whole genome shotgun (WGS) entry which is preliminary data.</text>
</comment>
<name>A0A448X5X0_9PLAT</name>
<dbReference type="EMBL" id="CAAALY010098509">
    <property type="protein sequence ID" value="VEL28890.1"/>
    <property type="molecule type" value="Genomic_DNA"/>
</dbReference>
<protein>
    <submittedName>
        <fullName evidence="2">Uncharacterized protein</fullName>
    </submittedName>
</protein>
<evidence type="ECO:0000256" key="1">
    <source>
        <dbReference type="SAM" id="Coils"/>
    </source>
</evidence>
<keyword evidence="1" id="KW-0175">Coiled coil</keyword>
<gene>
    <name evidence="2" type="ORF">PXEA_LOCUS22330</name>
</gene>
<dbReference type="GO" id="GO:0032456">
    <property type="term" value="P:endocytic recycling"/>
    <property type="evidence" value="ECO:0007669"/>
    <property type="project" value="TreeGrafter"/>
</dbReference>
<dbReference type="GO" id="GO:0005769">
    <property type="term" value="C:early endosome"/>
    <property type="evidence" value="ECO:0007669"/>
    <property type="project" value="TreeGrafter"/>
</dbReference>
<feature type="coiled-coil region" evidence="1">
    <location>
        <begin position="4"/>
        <end position="45"/>
    </location>
</feature>
<dbReference type="PANTHER" id="PTHR46275">
    <property type="entry name" value="HEPATOCYTE GROWTH FACTOR-REGULATED TYROSINE KINASE SUBSTRATE"/>
    <property type="match status" value="1"/>
</dbReference>
<dbReference type="Gene3D" id="1.20.5.1940">
    <property type="match status" value="1"/>
</dbReference>